<dbReference type="AlphaFoldDB" id="A0A7S4LD22"/>
<dbReference type="Pfam" id="PF02373">
    <property type="entry name" value="JmjC"/>
    <property type="match status" value="1"/>
</dbReference>
<reference evidence="4" key="1">
    <citation type="submission" date="2021-01" db="EMBL/GenBank/DDBJ databases">
        <authorList>
            <person name="Corre E."/>
            <person name="Pelletier E."/>
            <person name="Niang G."/>
            <person name="Scheremetjew M."/>
            <person name="Finn R."/>
            <person name="Kale V."/>
            <person name="Holt S."/>
            <person name="Cochrane G."/>
            <person name="Meng A."/>
            <person name="Brown T."/>
            <person name="Cohen L."/>
        </authorList>
    </citation>
    <scope>NUCLEOTIDE SEQUENCE</scope>
    <source>
        <strain evidence="4">CCMP1594</strain>
    </source>
</reference>
<comment type="subcellular location">
    <subcellularLocation>
        <location evidence="1">Nucleus</location>
    </subcellularLocation>
</comment>
<feature type="domain" description="JmjC" evidence="3">
    <location>
        <begin position="226"/>
        <end position="281"/>
    </location>
</feature>
<dbReference type="InterPro" id="IPR003347">
    <property type="entry name" value="JmjC_dom"/>
</dbReference>
<evidence type="ECO:0000313" key="4">
    <source>
        <dbReference type="EMBL" id="CAE0821386.1"/>
    </source>
</evidence>
<evidence type="ECO:0000256" key="1">
    <source>
        <dbReference type="ARBA" id="ARBA00004123"/>
    </source>
</evidence>
<sequence>MPLSDTPTNVLSSRVIEYVDVSRATLVETQTICKPPATSDLSSFVFPPTWDAPLANVTLPPHVQACIPKSLASKCLSVDNYDATKLDSLVATFRETTGKWEVWKDHFGKPGFFLPFVNIEYLVDDPLKESWKRYGRQAEEECCSMLEGTRFDAVFPPTYGCTAENGQLYLKFSNDEPLKTGWHYELGFLSAVNTNMPLHNGDGSAVLWIAARLCDMEKHFSSSEIKRMMTSPTHKVSAYWLHAKGIPVWYTLQLPGQTVISAPGTCHAVLSWGTAVNWAINLSIVDVPWFAACMRFFGPKLADKWLDNHAWNTRPNLAVYRAQRLGWDLGLALEVEKRDEELRFWRQQWPSLAVTLYQDLKNYGACGLCSRILDDMSWRGYCWECTVKRLKKRKRGAVGPEPPSEKSDIFCRCRMRYDGGMMFRCENPICWFGEWFHAECIGLTEEFDGVWYCSQACQDWANIIEDPALQEQASVPLEIDQCPDKLEKRTAAHLSLSTAPHWSLSCPPSLLQPQGDQNPATEAK</sequence>
<evidence type="ECO:0000256" key="2">
    <source>
        <dbReference type="ARBA" id="ARBA00023242"/>
    </source>
</evidence>
<dbReference type="GO" id="GO:0005634">
    <property type="term" value="C:nucleus"/>
    <property type="evidence" value="ECO:0007669"/>
    <property type="project" value="UniProtKB-SubCell"/>
</dbReference>
<dbReference type="Gene3D" id="3.30.40.10">
    <property type="entry name" value="Zinc/RING finger domain, C3HC4 (zinc finger)"/>
    <property type="match status" value="1"/>
</dbReference>
<name>A0A7S4LD22_9EUGL</name>
<organism evidence="4">
    <name type="scientific">Eutreptiella gymnastica</name>
    <dbReference type="NCBI Taxonomy" id="73025"/>
    <lineage>
        <taxon>Eukaryota</taxon>
        <taxon>Discoba</taxon>
        <taxon>Euglenozoa</taxon>
        <taxon>Euglenida</taxon>
        <taxon>Spirocuta</taxon>
        <taxon>Euglenophyceae</taxon>
        <taxon>Eutreptiales</taxon>
        <taxon>Eutreptiaceae</taxon>
        <taxon>Eutreptiella</taxon>
    </lineage>
</organism>
<protein>
    <recommendedName>
        <fullName evidence="3">JmjC domain-containing protein</fullName>
    </recommendedName>
</protein>
<dbReference type="SUPFAM" id="SSF57903">
    <property type="entry name" value="FYVE/PHD zinc finger"/>
    <property type="match status" value="1"/>
</dbReference>
<dbReference type="InterPro" id="IPR013083">
    <property type="entry name" value="Znf_RING/FYVE/PHD"/>
</dbReference>
<gene>
    <name evidence="4" type="ORF">EGYM00163_LOCUS32560</name>
</gene>
<dbReference type="InterPro" id="IPR011011">
    <property type="entry name" value="Znf_FYVE_PHD"/>
</dbReference>
<evidence type="ECO:0000259" key="3">
    <source>
        <dbReference type="Pfam" id="PF02373"/>
    </source>
</evidence>
<accession>A0A7S4LD22</accession>
<dbReference type="Gene3D" id="2.60.120.650">
    <property type="entry name" value="Cupin"/>
    <property type="match status" value="1"/>
</dbReference>
<proteinExistence type="predicted"/>
<dbReference type="EMBL" id="HBJA01093801">
    <property type="protein sequence ID" value="CAE0821386.1"/>
    <property type="molecule type" value="Transcribed_RNA"/>
</dbReference>
<keyword evidence="2" id="KW-0539">Nucleus</keyword>